<reference evidence="2" key="1">
    <citation type="submission" date="2016-11" db="UniProtKB">
        <authorList>
            <consortium name="WormBaseParasite"/>
        </authorList>
    </citation>
    <scope>IDENTIFICATION</scope>
</reference>
<organism evidence="1 2">
    <name type="scientific">Heterorhabditis bacteriophora</name>
    <name type="common">Entomopathogenic nematode worm</name>
    <dbReference type="NCBI Taxonomy" id="37862"/>
    <lineage>
        <taxon>Eukaryota</taxon>
        <taxon>Metazoa</taxon>
        <taxon>Ecdysozoa</taxon>
        <taxon>Nematoda</taxon>
        <taxon>Chromadorea</taxon>
        <taxon>Rhabditida</taxon>
        <taxon>Rhabditina</taxon>
        <taxon>Rhabditomorpha</taxon>
        <taxon>Strongyloidea</taxon>
        <taxon>Heterorhabditidae</taxon>
        <taxon>Heterorhabditis</taxon>
    </lineage>
</organism>
<dbReference type="WBParaSite" id="Hba_15816">
    <property type="protein sequence ID" value="Hba_15816"/>
    <property type="gene ID" value="Hba_15816"/>
</dbReference>
<protein>
    <submittedName>
        <fullName evidence="2">BAR domain-containing protein</fullName>
    </submittedName>
</protein>
<dbReference type="InterPro" id="IPR027267">
    <property type="entry name" value="AH/BAR_dom_sf"/>
</dbReference>
<dbReference type="AlphaFoldDB" id="A0A1I7XE54"/>
<evidence type="ECO:0000313" key="1">
    <source>
        <dbReference type="Proteomes" id="UP000095283"/>
    </source>
</evidence>
<proteinExistence type="predicted"/>
<name>A0A1I7XE54_HETBA</name>
<dbReference type="Proteomes" id="UP000095283">
    <property type="component" value="Unplaced"/>
</dbReference>
<dbReference type="Gene3D" id="1.20.1270.60">
    <property type="entry name" value="Arfaptin homology (AH) domain/BAR domain"/>
    <property type="match status" value="2"/>
</dbReference>
<keyword evidence="1" id="KW-1185">Reference proteome</keyword>
<sequence length="222" mass="25601">MLRRRSAGKFHTYYSKYEGSDTRIIGKSERKTASTSKLGVIFKNSGPTLEDALDDFESTSIFLFAFSKLAQKWADVQRRGADRFSQWARKGGNAAIDDITERIRDLLHLHAEQQSKLSEEISNYVQLLQVYKTLNLNPRANKKFASNLHFKGLADSYVDYSERTQDIFGCHREITELVPAIATEDVRYMKYEGAVISRDRVEQLRRSVFPHLFCYALKLQES</sequence>
<accession>A0A1I7XE54</accession>
<evidence type="ECO:0000313" key="2">
    <source>
        <dbReference type="WBParaSite" id="Hba_15816"/>
    </source>
</evidence>